<dbReference type="GO" id="GO:0005737">
    <property type="term" value="C:cytoplasm"/>
    <property type="evidence" value="ECO:0007669"/>
    <property type="project" value="TreeGrafter"/>
</dbReference>
<dbReference type="InterPro" id="IPR050275">
    <property type="entry name" value="PGM_Phosphatase"/>
</dbReference>
<dbReference type="InterPro" id="IPR013078">
    <property type="entry name" value="His_Pase_superF_clade-1"/>
</dbReference>
<dbReference type="PANTHER" id="PTHR48100:SF54">
    <property type="entry name" value="PHOSPHATASE SPAC5H10.03-RELATED"/>
    <property type="match status" value="1"/>
</dbReference>
<name>A0AB34KDH8_9PEZI</name>
<sequence>MPSTIHIVRHAEAAHNVSKDFSHRDPPLTSLGFTQAATLSQTVPNPSNIAVMITSPLRRAIQTTLSGFGMILDERYYSSESGKGVANGAKLLLDPELQERSAEPCDTGSSAAELEAEFPGLDFRALGQVWPAKTGGFAADDAAVSARAGRVRGSLRKVLDGIEDGGGERRNVIVVTHGVFMKFLTGDQEIDLPKAGFRSFELQAKEDGTNELVLNANGNSQ</sequence>
<dbReference type="AlphaFoldDB" id="A0AB34KDH8"/>
<evidence type="ECO:0000313" key="1">
    <source>
        <dbReference type="EMBL" id="KAL1582944.1"/>
    </source>
</evidence>
<dbReference type="GeneID" id="96009661"/>
<dbReference type="GO" id="GO:0016791">
    <property type="term" value="F:phosphatase activity"/>
    <property type="evidence" value="ECO:0007669"/>
    <property type="project" value="TreeGrafter"/>
</dbReference>
<proteinExistence type="predicted"/>
<keyword evidence="2" id="KW-1185">Reference proteome</keyword>
<comment type="caution">
    <text evidence="1">The sequence shown here is derived from an EMBL/GenBank/DDBJ whole genome shotgun (WGS) entry which is preliminary data.</text>
</comment>
<gene>
    <name evidence="1" type="ORF">WHR41_08219</name>
</gene>
<evidence type="ECO:0000313" key="2">
    <source>
        <dbReference type="Proteomes" id="UP000803884"/>
    </source>
</evidence>
<organism evidence="1 2">
    <name type="scientific">Cladosporium halotolerans</name>
    <dbReference type="NCBI Taxonomy" id="1052096"/>
    <lineage>
        <taxon>Eukaryota</taxon>
        <taxon>Fungi</taxon>
        <taxon>Dikarya</taxon>
        <taxon>Ascomycota</taxon>
        <taxon>Pezizomycotina</taxon>
        <taxon>Dothideomycetes</taxon>
        <taxon>Dothideomycetidae</taxon>
        <taxon>Cladosporiales</taxon>
        <taxon>Cladosporiaceae</taxon>
        <taxon>Cladosporium</taxon>
    </lineage>
</organism>
<dbReference type="CDD" id="cd07067">
    <property type="entry name" value="HP_PGM_like"/>
    <property type="match status" value="1"/>
</dbReference>
<reference evidence="1 2" key="1">
    <citation type="journal article" date="2020" name="Microbiol. Resour. Announc.">
        <title>Draft Genome Sequence of a Cladosporium Species Isolated from the Mesophotic Ascidian Didemnum maculosum.</title>
        <authorList>
            <person name="Gioti A."/>
            <person name="Siaperas R."/>
            <person name="Nikolaivits E."/>
            <person name="Le Goff G."/>
            <person name="Ouazzani J."/>
            <person name="Kotoulas G."/>
            <person name="Topakas E."/>
        </authorList>
    </citation>
    <scope>NUCLEOTIDE SEQUENCE [LARGE SCALE GENOMIC DNA]</scope>
    <source>
        <strain evidence="1 2">TM138-S3</strain>
    </source>
</reference>
<dbReference type="SMART" id="SM00855">
    <property type="entry name" value="PGAM"/>
    <property type="match status" value="1"/>
</dbReference>
<protein>
    <submittedName>
        <fullName evidence="1">Uncharacterized protein</fullName>
    </submittedName>
</protein>
<dbReference type="RefSeq" id="XP_069226051.1">
    <property type="nucleotide sequence ID" value="XM_069376823.1"/>
</dbReference>
<dbReference type="EMBL" id="JAAQHG020000041">
    <property type="protein sequence ID" value="KAL1582944.1"/>
    <property type="molecule type" value="Genomic_DNA"/>
</dbReference>
<dbReference type="SUPFAM" id="SSF53254">
    <property type="entry name" value="Phosphoglycerate mutase-like"/>
    <property type="match status" value="1"/>
</dbReference>
<dbReference type="Gene3D" id="3.40.50.1240">
    <property type="entry name" value="Phosphoglycerate mutase-like"/>
    <property type="match status" value="1"/>
</dbReference>
<accession>A0AB34KDH8</accession>
<dbReference type="PANTHER" id="PTHR48100">
    <property type="entry name" value="BROAD-SPECIFICITY PHOSPHATASE YOR283W-RELATED"/>
    <property type="match status" value="1"/>
</dbReference>
<dbReference type="Pfam" id="PF00300">
    <property type="entry name" value="His_Phos_1"/>
    <property type="match status" value="1"/>
</dbReference>
<dbReference type="InterPro" id="IPR029033">
    <property type="entry name" value="His_PPase_superfam"/>
</dbReference>
<dbReference type="Proteomes" id="UP000803884">
    <property type="component" value="Unassembled WGS sequence"/>
</dbReference>